<keyword evidence="3" id="KW-1185">Reference proteome</keyword>
<proteinExistence type="predicted"/>
<feature type="region of interest" description="Disordered" evidence="1">
    <location>
        <begin position="38"/>
        <end position="63"/>
    </location>
</feature>
<organism evidence="2 3">
    <name type="scientific">Pedobacter psychrotolerans</name>
    <dbReference type="NCBI Taxonomy" id="1843235"/>
    <lineage>
        <taxon>Bacteria</taxon>
        <taxon>Pseudomonadati</taxon>
        <taxon>Bacteroidota</taxon>
        <taxon>Sphingobacteriia</taxon>
        <taxon>Sphingobacteriales</taxon>
        <taxon>Sphingobacteriaceae</taxon>
        <taxon>Pedobacter</taxon>
    </lineage>
</organism>
<evidence type="ECO:0000313" key="2">
    <source>
        <dbReference type="EMBL" id="GGE52413.1"/>
    </source>
</evidence>
<protein>
    <submittedName>
        <fullName evidence="2">Uncharacterized protein</fullName>
    </submittedName>
</protein>
<gene>
    <name evidence="2" type="ORF">GCM10011413_18380</name>
</gene>
<sequence>MIAEFPGDTYADDAAQKGTAHKPSFAYGVESKIAFHQTNGSGNYRGIKTEKKPTQGGNQANEV</sequence>
<comment type="caution">
    <text evidence="2">The sequence shown here is derived from an EMBL/GenBank/DDBJ whole genome shotgun (WGS) entry which is preliminary data.</text>
</comment>
<reference evidence="3" key="1">
    <citation type="journal article" date="2019" name="Int. J. Syst. Evol. Microbiol.">
        <title>The Global Catalogue of Microorganisms (GCM) 10K type strain sequencing project: providing services to taxonomists for standard genome sequencing and annotation.</title>
        <authorList>
            <consortium name="The Broad Institute Genomics Platform"/>
            <consortium name="The Broad Institute Genome Sequencing Center for Infectious Disease"/>
            <person name="Wu L."/>
            <person name="Ma J."/>
        </authorList>
    </citation>
    <scope>NUCLEOTIDE SEQUENCE [LARGE SCALE GENOMIC DNA]</scope>
    <source>
        <strain evidence="3">CGMCC 1.15644</strain>
    </source>
</reference>
<name>A0ABQ1SR78_9SPHI</name>
<accession>A0ABQ1SR78</accession>
<dbReference type="EMBL" id="BMJO01000003">
    <property type="protein sequence ID" value="GGE52413.1"/>
    <property type="molecule type" value="Genomic_DNA"/>
</dbReference>
<dbReference type="Proteomes" id="UP000622648">
    <property type="component" value="Unassembled WGS sequence"/>
</dbReference>
<evidence type="ECO:0000256" key="1">
    <source>
        <dbReference type="SAM" id="MobiDB-lite"/>
    </source>
</evidence>
<evidence type="ECO:0000313" key="3">
    <source>
        <dbReference type="Proteomes" id="UP000622648"/>
    </source>
</evidence>